<dbReference type="InterPro" id="IPR005024">
    <property type="entry name" value="Snf7_fam"/>
</dbReference>
<name>A0AAD9LKH3_BABDI</name>
<dbReference type="Pfam" id="PF03357">
    <property type="entry name" value="Snf7"/>
    <property type="match status" value="1"/>
</dbReference>
<dbReference type="AlphaFoldDB" id="A0AAD9LKH3"/>
<sequence length="232" mass="26125">MGIWQSSLNDKLRETKQQVNRTIRELERQRMKYERDEATIVQKLKADAKNGRMKNLRILAKDLVRTRKIALHYSNMKSQMTAILVQLQSAQSANMLSTNLKSVNKLISKVSQNTNIVEFQKIIQSLGRESEIVNLKLDVMSESLDNTLQDVESIEEEEKVITQILEELGIDTTANLAAVATTPMKTKYTKAPIPTQPVGESASGPNSARTVSDEPEDIANIESRINDLKKQT</sequence>
<feature type="region of interest" description="Disordered" evidence="2">
    <location>
        <begin position="190"/>
        <end position="232"/>
    </location>
</feature>
<gene>
    <name evidence="3" type="ORF">X943_002040</name>
</gene>
<dbReference type="GO" id="GO:0007034">
    <property type="term" value="P:vacuolar transport"/>
    <property type="evidence" value="ECO:0007669"/>
    <property type="project" value="InterPro"/>
</dbReference>
<reference evidence="3" key="1">
    <citation type="journal article" date="2014" name="Nucleic Acids Res.">
        <title>The evolutionary dynamics of variant antigen genes in Babesia reveal a history of genomic innovation underlying host-parasite interaction.</title>
        <authorList>
            <person name="Jackson A.P."/>
            <person name="Otto T.D."/>
            <person name="Darby A."/>
            <person name="Ramaprasad A."/>
            <person name="Xia D."/>
            <person name="Echaide I.E."/>
            <person name="Farber M."/>
            <person name="Gahlot S."/>
            <person name="Gamble J."/>
            <person name="Gupta D."/>
            <person name="Gupta Y."/>
            <person name="Jackson L."/>
            <person name="Malandrin L."/>
            <person name="Malas T.B."/>
            <person name="Moussa E."/>
            <person name="Nair M."/>
            <person name="Reid A.J."/>
            <person name="Sanders M."/>
            <person name="Sharma J."/>
            <person name="Tracey A."/>
            <person name="Quail M.A."/>
            <person name="Weir W."/>
            <person name="Wastling J.M."/>
            <person name="Hall N."/>
            <person name="Willadsen P."/>
            <person name="Lingelbach K."/>
            <person name="Shiels B."/>
            <person name="Tait A."/>
            <person name="Berriman M."/>
            <person name="Allred D.R."/>
            <person name="Pain A."/>
        </authorList>
    </citation>
    <scope>NUCLEOTIDE SEQUENCE</scope>
    <source>
        <strain evidence="3">1802A</strain>
    </source>
</reference>
<keyword evidence="4" id="KW-1185">Reference proteome</keyword>
<feature type="coiled-coil region" evidence="1">
    <location>
        <begin position="5"/>
        <end position="43"/>
    </location>
</feature>
<organism evidence="3 4">
    <name type="scientific">Babesia divergens</name>
    <dbReference type="NCBI Taxonomy" id="32595"/>
    <lineage>
        <taxon>Eukaryota</taxon>
        <taxon>Sar</taxon>
        <taxon>Alveolata</taxon>
        <taxon>Apicomplexa</taxon>
        <taxon>Aconoidasida</taxon>
        <taxon>Piroplasmida</taxon>
        <taxon>Babesiidae</taxon>
        <taxon>Babesia</taxon>
    </lineage>
</organism>
<proteinExistence type="predicted"/>
<dbReference type="PANTHER" id="PTHR10476">
    <property type="entry name" value="CHARGED MULTIVESICULAR BODY PROTEIN"/>
    <property type="match status" value="1"/>
</dbReference>
<evidence type="ECO:0000313" key="3">
    <source>
        <dbReference type="EMBL" id="KAK1939651.1"/>
    </source>
</evidence>
<evidence type="ECO:0000256" key="2">
    <source>
        <dbReference type="SAM" id="MobiDB-lite"/>
    </source>
</evidence>
<comment type="caution">
    <text evidence="3">The sequence shown here is derived from an EMBL/GenBank/DDBJ whole genome shotgun (WGS) entry which is preliminary data.</text>
</comment>
<keyword evidence="1" id="KW-0175">Coiled coil</keyword>
<dbReference type="Proteomes" id="UP001195914">
    <property type="component" value="Unassembled WGS sequence"/>
</dbReference>
<reference evidence="3" key="2">
    <citation type="submission" date="2021-05" db="EMBL/GenBank/DDBJ databases">
        <authorList>
            <person name="Pain A."/>
        </authorList>
    </citation>
    <scope>NUCLEOTIDE SEQUENCE</scope>
    <source>
        <strain evidence="3">1802A</strain>
    </source>
</reference>
<dbReference type="EMBL" id="JAHBMH010000007">
    <property type="protein sequence ID" value="KAK1939651.1"/>
    <property type="molecule type" value="Genomic_DNA"/>
</dbReference>
<accession>A0AAD9LKH3</accession>
<evidence type="ECO:0000256" key="1">
    <source>
        <dbReference type="SAM" id="Coils"/>
    </source>
</evidence>
<evidence type="ECO:0000313" key="4">
    <source>
        <dbReference type="Proteomes" id="UP001195914"/>
    </source>
</evidence>
<dbReference type="Gene3D" id="6.10.140.1230">
    <property type="match status" value="1"/>
</dbReference>
<protein>
    <submittedName>
        <fullName evidence="3">SNF7 family protein</fullName>
    </submittedName>
</protein>